<accession>A0A9P5LFW1</accession>
<comment type="caution">
    <text evidence="1">The sequence shown here is derived from an EMBL/GenBank/DDBJ whole genome shotgun (WGS) entry which is preliminary data.</text>
</comment>
<gene>
    <name evidence="1" type="ORF">G7Z17_g6875</name>
</gene>
<evidence type="ECO:0000313" key="1">
    <source>
        <dbReference type="EMBL" id="KAF7548715.1"/>
    </source>
</evidence>
<dbReference type="EMBL" id="JAANBB010000141">
    <property type="protein sequence ID" value="KAF7548715.1"/>
    <property type="molecule type" value="Genomic_DNA"/>
</dbReference>
<dbReference type="AlphaFoldDB" id="A0A9P5LFW1"/>
<evidence type="ECO:0000313" key="2">
    <source>
        <dbReference type="Proteomes" id="UP000722485"/>
    </source>
</evidence>
<reference evidence="1" key="1">
    <citation type="submission" date="2020-03" db="EMBL/GenBank/DDBJ databases">
        <title>Draft Genome Sequence of Cylindrodendrum hubeiense.</title>
        <authorList>
            <person name="Buettner E."/>
            <person name="Kellner H."/>
        </authorList>
    </citation>
    <scope>NUCLEOTIDE SEQUENCE</scope>
    <source>
        <strain evidence="1">IHI 201604</strain>
    </source>
</reference>
<dbReference type="Proteomes" id="UP000722485">
    <property type="component" value="Unassembled WGS sequence"/>
</dbReference>
<proteinExistence type="predicted"/>
<protein>
    <submittedName>
        <fullName evidence="1">Uncharacterized protein</fullName>
    </submittedName>
</protein>
<organism evidence="1 2">
    <name type="scientific">Cylindrodendrum hubeiense</name>
    <dbReference type="NCBI Taxonomy" id="595255"/>
    <lineage>
        <taxon>Eukaryota</taxon>
        <taxon>Fungi</taxon>
        <taxon>Dikarya</taxon>
        <taxon>Ascomycota</taxon>
        <taxon>Pezizomycotina</taxon>
        <taxon>Sordariomycetes</taxon>
        <taxon>Hypocreomycetidae</taxon>
        <taxon>Hypocreales</taxon>
        <taxon>Nectriaceae</taxon>
        <taxon>Cylindrodendrum</taxon>
    </lineage>
</organism>
<keyword evidence="2" id="KW-1185">Reference proteome</keyword>
<sequence length="75" mass="8227">MCQGSVGDLRKRTQSTRLHYGSVISIKPRHGGTAPKASAAPLRLHSAVGITWFRTLGDANTVRKWDRSTPKPKTD</sequence>
<name>A0A9P5LFW1_9HYPO</name>